<evidence type="ECO:0000313" key="7">
    <source>
        <dbReference type="Proteomes" id="UP000306562"/>
    </source>
</evidence>
<dbReference type="GeneID" id="61831273"/>
<accession>A0AAX3I6C1</accession>
<evidence type="ECO:0000256" key="4">
    <source>
        <dbReference type="ARBA" id="ARBA00037345"/>
    </source>
</evidence>
<dbReference type="InterPro" id="IPR037923">
    <property type="entry name" value="HTH-like"/>
</dbReference>
<sequence>MKSAPFNLLRCQKVGVEAVKADTALSFGRHTHEQFGVGLIDRGAQKSASGRGMVEAGAGDIITVNPGEVHDGAPLGDNGRAWRMLYLDPAIILELGADIDEGRLCCAVEFAQPTVRDECMAGLFRTLFHTMTEGGNNPDEFAADEALLLFIAGLLRPKPGAERAIPSGIASARAMIDDAPASMLTLAALANEAGLSRYQFLRGFTRATGLTPHAYLIQRRIHHARQLIGRGVRLAEVAADSGFSDQSHMTRLFVRCFGISPGAYAKAFD</sequence>
<dbReference type="Pfam" id="PF12833">
    <property type="entry name" value="HTH_18"/>
    <property type="match status" value="1"/>
</dbReference>
<gene>
    <name evidence="6" type="primary">btr_2</name>
    <name evidence="6" type="ORF">NCTC10696_02202</name>
</gene>
<dbReference type="PANTHER" id="PTHR46796">
    <property type="entry name" value="HTH-TYPE TRANSCRIPTIONAL ACTIVATOR RHAS-RELATED"/>
    <property type="match status" value="1"/>
</dbReference>
<feature type="domain" description="HTH araC/xylS-type" evidence="5">
    <location>
        <begin position="170"/>
        <end position="267"/>
    </location>
</feature>
<keyword evidence="3" id="KW-0804">Transcription</keyword>
<dbReference type="InterPro" id="IPR018060">
    <property type="entry name" value="HTH_AraC"/>
</dbReference>
<name>A0AAX3I6C1_9PSED</name>
<evidence type="ECO:0000256" key="1">
    <source>
        <dbReference type="ARBA" id="ARBA00023015"/>
    </source>
</evidence>
<dbReference type="InterPro" id="IPR050204">
    <property type="entry name" value="AraC_XylS_family_regulators"/>
</dbReference>
<organism evidence="6 7">
    <name type="scientific">Pseudomonas synxantha</name>
    <dbReference type="NCBI Taxonomy" id="47883"/>
    <lineage>
        <taxon>Bacteria</taxon>
        <taxon>Pseudomonadati</taxon>
        <taxon>Pseudomonadota</taxon>
        <taxon>Gammaproteobacteria</taxon>
        <taxon>Pseudomonadales</taxon>
        <taxon>Pseudomonadaceae</taxon>
        <taxon>Pseudomonas</taxon>
    </lineage>
</organism>
<dbReference type="AlphaFoldDB" id="A0AAX3I6C1"/>
<dbReference type="SUPFAM" id="SSF46689">
    <property type="entry name" value="Homeodomain-like"/>
    <property type="match status" value="2"/>
</dbReference>
<proteinExistence type="predicted"/>
<dbReference type="InterPro" id="IPR003313">
    <property type="entry name" value="AraC-bd"/>
</dbReference>
<dbReference type="PROSITE" id="PS01124">
    <property type="entry name" value="HTH_ARAC_FAMILY_2"/>
    <property type="match status" value="1"/>
</dbReference>
<dbReference type="GO" id="GO:0043565">
    <property type="term" value="F:sequence-specific DNA binding"/>
    <property type="evidence" value="ECO:0007669"/>
    <property type="project" value="InterPro"/>
</dbReference>
<dbReference type="Gene3D" id="1.10.10.60">
    <property type="entry name" value="Homeodomain-like"/>
    <property type="match status" value="2"/>
</dbReference>
<dbReference type="SMART" id="SM00342">
    <property type="entry name" value="HTH_ARAC"/>
    <property type="match status" value="1"/>
</dbReference>
<dbReference type="EMBL" id="LR590482">
    <property type="protein sequence ID" value="VTQ97857.1"/>
    <property type="molecule type" value="Genomic_DNA"/>
</dbReference>
<keyword evidence="1" id="KW-0805">Transcription regulation</keyword>
<dbReference type="Pfam" id="PF02311">
    <property type="entry name" value="AraC_binding"/>
    <property type="match status" value="1"/>
</dbReference>
<dbReference type="InterPro" id="IPR009057">
    <property type="entry name" value="Homeodomain-like_sf"/>
</dbReference>
<dbReference type="SUPFAM" id="SSF51215">
    <property type="entry name" value="Regulatory protein AraC"/>
    <property type="match status" value="1"/>
</dbReference>
<dbReference type="PANTHER" id="PTHR46796:SF2">
    <property type="entry name" value="TRANSCRIPTIONAL REGULATORY PROTEIN"/>
    <property type="match status" value="1"/>
</dbReference>
<dbReference type="Proteomes" id="UP000306562">
    <property type="component" value="Chromosome"/>
</dbReference>
<reference evidence="6 7" key="1">
    <citation type="submission" date="2019-05" db="EMBL/GenBank/DDBJ databases">
        <authorList>
            <consortium name="Pathogen Informatics"/>
        </authorList>
    </citation>
    <scope>NUCLEOTIDE SEQUENCE [LARGE SCALE GENOMIC DNA]</scope>
    <source>
        <strain evidence="6 7">NCTC10696</strain>
    </source>
</reference>
<keyword evidence="2" id="KW-0238">DNA-binding</keyword>
<dbReference type="RefSeq" id="WP_057025572.1">
    <property type="nucleotide sequence ID" value="NZ_CBCSGQ010000039.1"/>
</dbReference>
<evidence type="ECO:0000313" key="6">
    <source>
        <dbReference type="EMBL" id="VTQ97857.1"/>
    </source>
</evidence>
<comment type="function">
    <text evidence="4">Regulatory protein of the TOL plasmid xyl operons. XylS activates the xylXYZLTEGFJQKIH operon required for the degradation of toluene, m-xylene and p-xylene.</text>
</comment>
<protein>
    <submittedName>
        <fullName evidence="6">AraC family transcriptional regulator</fullName>
    </submittedName>
</protein>
<evidence type="ECO:0000256" key="2">
    <source>
        <dbReference type="ARBA" id="ARBA00023125"/>
    </source>
</evidence>
<dbReference type="GO" id="GO:0003700">
    <property type="term" value="F:DNA-binding transcription factor activity"/>
    <property type="evidence" value="ECO:0007669"/>
    <property type="project" value="InterPro"/>
</dbReference>
<evidence type="ECO:0000256" key="3">
    <source>
        <dbReference type="ARBA" id="ARBA00023163"/>
    </source>
</evidence>
<evidence type="ECO:0000259" key="5">
    <source>
        <dbReference type="PROSITE" id="PS01124"/>
    </source>
</evidence>